<dbReference type="Pfam" id="PF00085">
    <property type="entry name" value="Thioredoxin"/>
    <property type="match status" value="1"/>
</dbReference>
<reference evidence="4" key="1">
    <citation type="submission" date="2013-01" db="EMBL/GenBank/DDBJ databases">
        <title>Draft Genome Sequence of a Mulberry Tree, Morus notabilis C.K. Schneid.</title>
        <authorList>
            <person name="He N."/>
            <person name="Zhao S."/>
        </authorList>
    </citation>
    <scope>NUCLEOTIDE SEQUENCE</scope>
</reference>
<dbReference type="PANTHER" id="PTHR46115">
    <property type="entry name" value="THIOREDOXIN-LIKE PROTEIN 1"/>
    <property type="match status" value="1"/>
</dbReference>
<dbReference type="EMBL" id="KE344289">
    <property type="protein sequence ID" value="EXB56422.1"/>
    <property type="molecule type" value="Genomic_DNA"/>
</dbReference>
<dbReference type="eggNOG" id="KOG0907">
    <property type="taxonomic scope" value="Eukaryota"/>
</dbReference>
<dbReference type="InterPro" id="IPR036249">
    <property type="entry name" value="Thioredoxin-like_sf"/>
</dbReference>
<dbReference type="STRING" id="981085.W9R4T1"/>
<keyword evidence="1" id="KW-1015">Disulfide bond</keyword>
<sequence length="260" mass="28365">MARNSVGLVRQLIGSRDKLCSSYSVVHQFHSISSNSIRMASPPPPPSPPITSSPLTPISKGFLHFSNLPFLQQHRFLSSPSGKLISPVIGKLSEEYPHVTTYKIDIDEEDLGKTLSELNITSVPTFHFFQNGKKAAEVIGADGGLLKGTMEKLYKGSDYYRVGPRILSRTPHQFASSATVSRCLRCRRPRALASHRRHSTPESASEILLVWSPASSKLGGDGGLKEIPELRIAGAYSEMPTALCLATPEHSCSFSFFPAT</sequence>
<dbReference type="Proteomes" id="UP000030645">
    <property type="component" value="Unassembled WGS sequence"/>
</dbReference>
<evidence type="ECO:0000259" key="2">
    <source>
        <dbReference type="Pfam" id="PF00085"/>
    </source>
</evidence>
<dbReference type="AlphaFoldDB" id="W9R4T1"/>
<organism evidence="3 4">
    <name type="scientific">Morus notabilis</name>
    <dbReference type="NCBI Taxonomy" id="981085"/>
    <lineage>
        <taxon>Eukaryota</taxon>
        <taxon>Viridiplantae</taxon>
        <taxon>Streptophyta</taxon>
        <taxon>Embryophyta</taxon>
        <taxon>Tracheophyta</taxon>
        <taxon>Spermatophyta</taxon>
        <taxon>Magnoliopsida</taxon>
        <taxon>eudicotyledons</taxon>
        <taxon>Gunneridae</taxon>
        <taxon>Pentapetalae</taxon>
        <taxon>rosids</taxon>
        <taxon>fabids</taxon>
        <taxon>Rosales</taxon>
        <taxon>Moraceae</taxon>
        <taxon>Moreae</taxon>
        <taxon>Morus</taxon>
    </lineage>
</organism>
<keyword evidence="4" id="KW-1185">Reference proteome</keyword>
<gene>
    <name evidence="3" type="ORF">L484_009848</name>
</gene>
<proteinExistence type="predicted"/>
<dbReference type="SUPFAM" id="SSF52833">
    <property type="entry name" value="Thioredoxin-like"/>
    <property type="match status" value="1"/>
</dbReference>
<feature type="domain" description="Thioredoxin" evidence="2">
    <location>
        <begin position="83"/>
        <end position="142"/>
    </location>
</feature>
<evidence type="ECO:0000313" key="4">
    <source>
        <dbReference type="Proteomes" id="UP000030645"/>
    </source>
</evidence>
<evidence type="ECO:0000256" key="1">
    <source>
        <dbReference type="ARBA" id="ARBA00023157"/>
    </source>
</evidence>
<dbReference type="CDD" id="cd02947">
    <property type="entry name" value="TRX_family"/>
    <property type="match status" value="1"/>
</dbReference>
<name>W9R4T1_9ROSA</name>
<protein>
    <submittedName>
        <fullName evidence="3">Thioredoxin O1</fullName>
    </submittedName>
</protein>
<dbReference type="InterPro" id="IPR013766">
    <property type="entry name" value="Thioredoxin_domain"/>
</dbReference>
<dbReference type="Gene3D" id="3.40.30.10">
    <property type="entry name" value="Glutaredoxin"/>
    <property type="match status" value="1"/>
</dbReference>
<accession>W9R4T1</accession>
<evidence type="ECO:0000313" key="3">
    <source>
        <dbReference type="EMBL" id="EXB56422.1"/>
    </source>
</evidence>